<gene>
    <name evidence="4" type="ORF">BG20_I2446</name>
    <name evidence="3" type="ORF">BG20_I2448</name>
</gene>
<protein>
    <submittedName>
        <fullName evidence="3">Putative chemotaxis protein Chey</fullName>
    </submittedName>
</protein>
<reference evidence="3" key="2">
    <citation type="submission" date="2012-06" db="EMBL/GenBank/DDBJ databases">
        <authorList>
            <person name="Francis C."/>
            <person name="Mosier A."/>
            <person name="Ferriera S."/>
            <person name="Johnson J."/>
            <person name="Kim M."/>
            <person name="Montgomery R."/>
            <person name="Kravitz S."/>
            <person name="Beeson K."/>
            <person name="Sutton G."/>
            <person name="Rogers Y.-H."/>
            <person name="Friedman R."/>
            <person name="Frazier M."/>
            <person name="Venter J.C."/>
        </authorList>
    </citation>
    <scope>NUCLEOTIDE SEQUENCE</scope>
    <source>
        <strain evidence="3">BG20</strain>
    </source>
</reference>
<comment type="caution">
    <text evidence="3">The sequence shown here is derived from an EMBL/GenBank/DDBJ whole genome shotgun (WGS) entry which is preliminary data.</text>
</comment>
<name>S2E006_9ARCH</name>
<dbReference type="EMBL" id="AHJG01000289">
    <property type="protein sequence ID" value="EPA04499.1"/>
    <property type="molecule type" value="Genomic_DNA"/>
</dbReference>
<evidence type="ECO:0000256" key="1">
    <source>
        <dbReference type="ARBA" id="ARBA00022553"/>
    </source>
</evidence>
<evidence type="ECO:0000259" key="2">
    <source>
        <dbReference type="PROSITE" id="PS50110"/>
    </source>
</evidence>
<dbReference type="InterPro" id="IPR050595">
    <property type="entry name" value="Bact_response_regulator"/>
</dbReference>
<accession>S2E006</accession>
<dbReference type="Proteomes" id="UP000014065">
    <property type="component" value="Unassembled WGS sequence"/>
</dbReference>
<keyword evidence="5" id="KW-1185">Reference proteome</keyword>
<dbReference type="GO" id="GO:0000160">
    <property type="term" value="P:phosphorelay signal transduction system"/>
    <property type="evidence" value="ECO:0007669"/>
    <property type="project" value="InterPro"/>
</dbReference>
<dbReference type="AlphaFoldDB" id="S2E006"/>
<keyword evidence="1" id="KW-0597">Phosphoprotein</keyword>
<dbReference type="PANTHER" id="PTHR44591:SF3">
    <property type="entry name" value="RESPONSE REGULATORY DOMAIN-CONTAINING PROTEIN"/>
    <property type="match status" value="1"/>
</dbReference>
<evidence type="ECO:0000313" key="5">
    <source>
        <dbReference type="Proteomes" id="UP000014065"/>
    </source>
</evidence>
<feature type="domain" description="Response regulatory" evidence="2">
    <location>
        <begin position="5"/>
        <end position="118"/>
    </location>
</feature>
<evidence type="ECO:0000313" key="3">
    <source>
        <dbReference type="EMBL" id="EPA04263.1"/>
    </source>
</evidence>
<dbReference type="InterPro" id="IPR011006">
    <property type="entry name" value="CheY-like_superfamily"/>
</dbReference>
<dbReference type="SUPFAM" id="SSF52172">
    <property type="entry name" value="CheY-like"/>
    <property type="match status" value="1"/>
</dbReference>
<dbReference type="Pfam" id="PF00072">
    <property type="entry name" value="Response_reg"/>
    <property type="match status" value="1"/>
</dbReference>
<dbReference type="Gene3D" id="3.40.50.2300">
    <property type="match status" value="1"/>
</dbReference>
<dbReference type="SMART" id="SM00448">
    <property type="entry name" value="REC"/>
    <property type="match status" value="1"/>
</dbReference>
<reference evidence="3 5" key="1">
    <citation type="journal article" date="2012" name="J. Bacteriol.">
        <title>Genome Sequence of "Candidatus Nitrosoarchaeum limnia" BG20, a Low-Salinity Ammonia-Oxidizing Archaeon from the San Francisco Bay Estuary.</title>
        <authorList>
            <person name="Mosier A.C."/>
            <person name="Allen E.E."/>
            <person name="Kim M."/>
            <person name="Ferriera S."/>
            <person name="Francis C.A."/>
        </authorList>
    </citation>
    <scope>NUCLEOTIDE SEQUENCE [LARGE SCALE GENOMIC DNA]</scope>
    <source>
        <strain evidence="3 5">BG20</strain>
    </source>
</reference>
<proteinExistence type="predicted"/>
<dbReference type="EMBL" id="AHJG01000335">
    <property type="protein sequence ID" value="EPA04263.1"/>
    <property type="molecule type" value="Genomic_DNA"/>
</dbReference>
<sequence length="118" mass="13241">MLLKKVVVVDDDEDNRNAMTDILQFKGVSVVATAVNGSDAVEKFSKYAPDVVLMDIMMPDFDGFYGIMNIKNINSDAKIIAVTADQSDETIQKLRDIKHELIIYKPFDVNVLVQMIND</sequence>
<organism evidence="3 5">
    <name type="scientific">Candidatus Nitrosarchaeum limnium BG20</name>
    <dbReference type="NCBI Taxonomy" id="859192"/>
    <lineage>
        <taxon>Archaea</taxon>
        <taxon>Nitrososphaerota</taxon>
        <taxon>Nitrososphaeria</taxon>
        <taxon>Nitrosopumilales</taxon>
        <taxon>Nitrosopumilaceae</taxon>
        <taxon>Nitrosarchaeum</taxon>
    </lineage>
</organism>
<dbReference type="PROSITE" id="PS50110">
    <property type="entry name" value="RESPONSE_REGULATORY"/>
    <property type="match status" value="1"/>
</dbReference>
<evidence type="ECO:0000313" key="4">
    <source>
        <dbReference type="EMBL" id="EPA04499.1"/>
    </source>
</evidence>
<dbReference type="PANTHER" id="PTHR44591">
    <property type="entry name" value="STRESS RESPONSE REGULATOR PROTEIN 1"/>
    <property type="match status" value="1"/>
</dbReference>
<dbReference type="InterPro" id="IPR001789">
    <property type="entry name" value="Sig_transdc_resp-reg_receiver"/>
</dbReference>